<evidence type="ECO:0000313" key="1">
    <source>
        <dbReference type="EMBL" id="GJE77848.1"/>
    </source>
</evidence>
<dbReference type="Proteomes" id="UP001055093">
    <property type="component" value="Unassembled WGS sequence"/>
</dbReference>
<gene>
    <name evidence="1" type="ORF">BGCPKDLD_4455</name>
</gene>
<proteinExistence type="predicted"/>
<reference evidence="1" key="1">
    <citation type="journal article" date="2021" name="Front. Microbiol.">
        <title>Comprehensive Comparative Genomics and Phenotyping of Methylobacterium Species.</title>
        <authorList>
            <person name="Alessa O."/>
            <person name="Ogura Y."/>
            <person name="Fujitani Y."/>
            <person name="Takami H."/>
            <person name="Hayashi T."/>
            <person name="Sahin N."/>
            <person name="Tani A."/>
        </authorList>
    </citation>
    <scope>NUCLEOTIDE SEQUENCE</scope>
    <source>
        <strain evidence="1">DSM 14458</strain>
    </source>
</reference>
<dbReference type="InterPro" id="IPR025148">
    <property type="entry name" value="AtzG-like"/>
</dbReference>
<evidence type="ECO:0000313" key="2">
    <source>
        <dbReference type="Proteomes" id="UP001055093"/>
    </source>
</evidence>
<organism evidence="1 2">
    <name type="scientific">Methylorubrum suomiense</name>
    <dbReference type="NCBI Taxonomy" id="144191"/>
    <lineage>
        <taxon>Bacteria</taxon>
        <taxon>Pseudomonadati</taxon>
        <taxon>Pseudomonadota</taxon>
        <taxon>Alphaproteobacteria</taxon>
        <taxon>Hyphomicrobiales</taxon>
        <taxon>Methylobacteriaceae</taxon>
        <taxon>Methylorubrum</taxon>
    </lineage>
</organism>
<accession>A0ABQ4V0F8</accession>
<dbReference type="EMBL" id="BPRE01000017">
    <property type="protein sequence ID" value="GJE77848.1"/>
    <property type="molecule type" value="Genomic_DNA"/>
</dbReference>
<reference evidence="1" key="2">
    <citation type="submission" date="2021-08" db="EMBL/GenBank/DDBJ databases">
        <authorList>
            <person name="Tani A."/>
            <person name="Ola A."/>
            <person name="Ogura Y."/>
            <person name="Katsura K."/>
            <person name="Hayashi T."/>
        </authorList>
    </citation>
    <scope>NUCLEOTIDE SEQUENCE</scope>
    <source>
        <strain evidence="1">DSM 14458</strain>
    </source>
</reference>
<dbReference type="RefSeq" id="WP_137828016.1">
    <property type="nucleotide sequence ID" value="NZ_BPRE01000017.1"/>
</dbReference>
<name>A0ABQ4V0F8_9HYPH</name>
<comment type="caution">
    <text evidence="1">The sequence shown here is derived from an EMBL/GenBank/DDBJ whole genome shotgun (WGS) entry which is preliminary data.</text>
</comment>
<keyword evidence="2" id="KW-1185">Reference proteome</keyword>
<protein>
    <recommendedName>
        <fullName evidence="3">DUF4089 domain-containing protein</fullName>
    </recommendedName>
</protein>
<evidence type="ECO:0008006" key="3">
    <source>
        <dbReference type="Google" id="ProtNLM"/>
    </source>
</evidence>
<sequence>MPAPLTEPPTPDLDAFAAHAADMLGLTLNSAWTAAVVANLRVLREAADLVGAFPLPDEAEAAPVFTA</sequence>
<dbReference type="Pfam" id="PF13318">
    <property type="entry name" value="AtzG-like"/>
    <property type="match status" value="1"/>
</dbReference>